<comment type="similarity">
    <text evidence="7">Belongs to the binding-protein-dependent transport system permease family.</text>
</comment>
<dbReference type="Proteomes" id="UP001239083">
    <property type="component" value="Unassembled WGS sequence"/>
</dbReference>
<keyword evidence="5 7" id="KW-1133">Transmembrane helix</keyword>
<feature type="region of interest" description="Disordered" evidence="8">
    <location>
        <begin position="1"/>
        <end position="25"/>
    </location>
</feature>
<dbReference type="PANTHER" id="PTHR30193">
    <property type="entry name" value="ABC TRANSPORTER PERMEASE PROTEIN"/>
    <property type="match status" value="1"/>
</dbReference>
<dbReference type="Gene3D" id="1.10.3720.10">
    <property type="entry name" value="MetI-like"/>
    <property type="match status" value="1"/>
</dbReference>
<proteinExistence type="inferred from homology"/>
<dbReference type="InterPro" id="IPR035906">
    <property type="entry name" value="MetI-like_sf"/>
</dbReference>
<keyword evidence="4 7" id="KW-0812">Transmembrane</keyword>
<evidence type="ECO:0000256" key="8">
    <source>
        <dbReference type="SAM" id="MobiDB-lite"/>
    </source>
</evidence>
<evidence type="ECO:0000313" key="10">
    <source>
        <dbReference type="EMBL" id="MDQ0895151.1"/>
    </source>
</evidence>
<keyword evidence="2 7" id="KW-0813">Transport</keyword>
<evidence type="ECO:0000256" key="1">
    <source>
        <dbReference type="ARBA" id="ARBA00004651"/>
    </source>
</evidence>
<dbReference type="CDD" id="cd06261">
    <property type="entry name" value="TM_PBP2"/>
    <property type="match status" value="1"/>
</dbReference>
<keyword evidence="3" id="KW-1003">Cell membrane</keyword>
<keyword evidence="6 7" id="KW-0472">Membrane</keyword>
<dbReference type="InterPro" id="IPR000515">
    <property type="entry name" value="MetI-like"/>
</dbReference>
<evidence type="ECO:0000256" key="3">
    <source>
        <dbReference type="ARBA" id="ARBA00022475"/>
    </source>
</evidence>
<evidence type="ECO:0000256" key="5">
    <source>
        <dbReference type="ARBA" id="ARBA00022989"/>
    </source>
</evidence>
<name>A0ABU0RD22_9MICO</name>
<dbReference type="Pfam" id="PF00528">
    <property type="entry name" value="BPD_transp_1"/>
    <property type="match status" value="1"/>
</dbReference>
<feature type="transmembrane region" description="Helical" evidence="7">
    <location>
        <begin position="44"/>
        <end position="68"/>
    </location>
</feature>
<evidence type="ECO:0000256" key="6">
    <source>
        <dbReference type="ARBA" id="ARBA00023136"/>
    </source>
</evidence>
<accession>A0ABU0RD22</accession>
<dbReference type="RefSeq" id="WP_307042978.1">
    <property type="nucleotide sequence ID" value="NZ_JAUSYY010000001.1"/>
</dbReference>
<gene>
    <name evidence="10" type="ORF">QFZ26_002706</name>
</gene>
<feature type="transmembrane region" description="Helical" evidence="7">
    <location>
        <begin position="103"/>
        <end position="127"/>
    </location>
</feature>
<dbReference type="PROSITE" id="PS50928">
    <property type="entry name" value="ABC_TM1"/>
    <property type="match status" value="1"/>
</dbReference>
<protein>
    <submittedName>
        <fullName evidence="10">Raffinose/stachyose/melibiose transport system permease protein</fullName>
    </submittedName>
</protein>
<dbReference type="InterPro" id="IPR051393">
    <property type="entry name" value="ABC_transporter_permease"/>
</dbReference>
<evidence type="ECO:0000256" key="7">
    <source>
        <dbReference type="RuleBase" id="RU363032"/>
    </source>
</evidence>
<dbReference type="EMBL" id="JAUSYY010000001">
    <property type="protein sequence ID" value="MDQ0895151.1"/>
    <property type="molecule type" value="Genomic_DNA"/>
</dbReference>
<comment type="subcellular location">
    <subcellularLocation>
        <location evidence="1 7">Cell membrane</location>
        <topology evidence="1 7">Multi-pass membrane protein</topology>
    </subcellularLocation>
</comment>
<feature type="transmembrane region" description="Helical" evidence="7">
    <location>
        <begin position="185"/>
        <end position="208"/>
    </location>
</feature>
<feature type="transmembrane region" description="Helical" evidence="7">
    <location>
        <begin position="237"/>
        <end position="256"/>
    </location>
</feature>
<dbReference type="SUPFAM" id="SSF161098">
    <property type="entry name" value="MetI-like"/>
    <property type="match status" value="1"/>
</dbReference>
<dbReference type="PANTHER" id="PTHR30193:SF41">
    <property type="entry name" value="DIACETYLCHITOBIOSE UPTAKE SYSTEM PERMEASE PROTEIN NGCF"/>
    <property type="match status" value="1"/>
</dbReference>
<keyword evidence="11" id="KW-1185">Reference proteome</keyword>
<reference evidence="10 11" key="1">
    <citation type="submission" date="2023-07" db="EMBL/GenBank/DDBJ databases">
        <title>Comparative genomics of wheat-associated soil bacteria to identify genetic determinants of phenazine resistance.</title>
        <authorList>
            <person name="Mouncey N."/>
        </authorList>
    </citation>
    <scope>NUCLEOTIDE SEQUENCE [LARGE SCALE GENOMIC DNA]</scope>
    <source>
        <strain evidence="10 11">V3I3</strain>
    </source>
</reference>
<evidence type="ECO:0000256" key="2">
    <source>
        <dbReference type="ARBA" id="ARBA00022448"/>
    </source>
</evidence>
<evidence type="ECO:0000259" key="9">
    <source>
        <dbReference type="PROSITE" id="PS50928"/>
    </source>
</evidence>
<organism evidence="10 11">
    <name type="scientific">Agromyces ramosus</name>
    <dbReference type="NCBI Taxonomy" id="33879"/>
    <lineage>
        <taxon>Bacteria</taxon>
        <taxon>Bacillati</taxon>
        <taxon>Actinomycetota</taxon>
        <taxon>Actinomycetes</taxon>
        <taxon>Micrococcales</taxon>
        <taxon>Microbacteriaceae</taxon>
        <taxon>Agromyces</taxon>
    </lineage>
</organism>
<comment type="caution">
    <text evidence="10">The sequence shown here is derived from an EMBL/GenBank/DDBJ whole genome shotgun (WGS) entry which is preliminary data.</text>
</comment>
<sequence length="325" mass="34299">MLNKITTPSGPAVLRAAGPERAERTAPRAISRRRRAFLDSTGQVAFVAPAFIMVTLFVLIPIGIAFYLSLTNWNGFSPNPGFVGTANYERILEDDAALRAGTFTAILAICGTLGCNVAGLGFALLLTRSTRFNSFMRALLFYPYVIGALMIGFIWSAILGANGVINSALESAGLDKIPFLSDPTLSALSVIAVTIWAAFGVNLVLYLAGLQTIDESMLEAAKIDGASTSQIFWQVKLPLLAPVVTVNIVLSAVALLKTYDLVLSLTSGGPAGRTETVAYQILAVSFSNGSLGYGAAQSVVLMVVVVAVTVAITSFRNRAERNVAA</sequence>
<feature type="transmembrane region" description="Helical" evidence="7">
    <location>
        <begin position="295"/>
        <end position="315"/>
    </location>
</feature>
<feature type="transmembrane region" description="Helical" evidence="7">
    <location>
        <begin position="139"/>
        <end position="165"/>
    </location>
</feature>
<evidence type="ECO:0000313" key="11">
    <source>
        <dbReference type="Proteomes" id="UP001239083"/>
    </source>
</evidence>
<feature type="domain" description="ABC transmembrane type-1" evidence="9">
    <location>
        <begin position="101"/>
        <end position="312"/>
    </location>
</feature>
<evidence type="ECO:0000256" key="4">
    <source>
        <dbReference type="ARBA" id="ARBA00022692"/>
    </source>
</evidence>